<dbReference type="EMBL" id="BAAAMY010000005">
    <property type="protein sequence ID" value="GAA1920953.1"/>
    <property type="molecule type" value="Genomic_DNA"/>
</dbReference>
<evidence type="ECO:0000313" key="3">
    <source>
        <dbReference type="Proteomes" id="UP001501612"/>
    </source>
</evidence>
<feature type="compositionally biased region" description="Gly residues" evidence="1">
    <location>
        <begin position="25"/>
        <end position="34"/>
    </location>
</feature>
<organism evidence="2 3">
    <name type="scientific">Nocardioides lentus</name>
    <dbReference type="NCBI Taxonomy" id="338077"/>
    <lineage>
        <taxon>Bacteria</taxon>
        <taxon>Bacillati</taxon>
        <taxon>Actinomycetota</taxon>
        <taxon>Actinomycetes</taxon>
        <taxon>Propionibacteriales</taxon>
        <taxon>Nocardioidaceae</taxon>
        <taxon>Nocardioides</taxon>
    </lineage>
</organism>
<evidence type="ECO:0000313" key="2">
    <source>
        <dbReference type="EMBL" id="GAA1920953.1"/>
    </source>
</evidence>
<proteinExistence type="predicted"/>
<gene>
    <name evidence="2" type="ORF">GCM10009737_23110</name>
</gene>
<keyword evidence="3" id="KW-1185">Reference proteome</keyword>
<dbReference type="RefSeq" id="WP_344007306.1">
    <property type="nucleotide sequence ID" value="NZ_BAAAMY010000005.1"/>
</dbReference>
<reference evidence="2 3" key="1">
    <citation type="journal article" date="2019" name="Int. J. Syst. Evol. Microbiol.">
        <title>The Global Catalogue of Microorganisms (GCM) 10K type strain sequencing project: providing services to taxonomists for standard genome sequencing and annotation.</title>
        <authorList>
            <consortium name="The Broad Institute Genomics Platform"/>
            <consortium name="The Broad Institute Genome Sequencing Center for Infectious Disease"/>
            <person name="Wu L."/>
            <person name="Ma J."/>
        </authorList>
    </citation>
    <scope>NUCLEOTIDE SEQUENCE [LARGE SCALE GENOMIC DNA]</scope>
    <source>
        <strain evidence="2 3">JCM 14046</strain>
    </source>
</reference>
<sequence>MSEDEVRGDLPANVEASDADPNAGGPEGLEGGMGVSSERVGPTGPGQVASRGVRPPASRDPLPADRRPATELPQQSRGGVEVNPDNPPPKRRPPSRNPLSKTWKPKGS</sequence>
<accession>A0ABN2PJV5</accession>
<dbReference type="Proteomes" id="UP001501612">
    <property type="component" value="Unassembled WGS sequence"/>
</dbReference>
<evidence type="ECO:0000256" key="1">
    <source>
        <dbReference type="SAM" id="MobiDB-lite"/>
    </source>
</evidence>
<feature type="region of interest" description="Disordered" evidence="1">
    <location>
        <begin position="1"/>
        <end position="108"/>
    </location>
</feature>
<name>A0ABN2PJV5_9ACTN</name>
<protein>
    <submittedName>
        <fullName evidence="2">Uncharacterized protein</fullName>
    </submittedName>
</protein>
<comment type="caution">
    <text evidence="2">The sequence shown here is derived from an EMBL/GenBank/DDBJ whole genome shotgun (WGS) entry which is preliminary data.</text>
</comment>